<comment type="caution">
    <text evidence="1">The sequence shown here is derived from an EMBL/GenBank/DDBJ whole genome shotgun (WGS) entry which is preliminary data.</text>
</comment>
<sequence>MAAMSWTIRLTQHGVPGVYRVCARPFGPAGSGASVIVTLFSAPCGGRLDCALRAPEPMLAPPVVGRAPGASPGRCLSGGCPVCGFLPVSMRLPTDVDRLYSTCPIPYAS</sequence>
<protein>
    <submittedName>
        <fullName evidence="1">Uncharacterized protein</fullName>
    </submittedName>
</protein>
<keyword evidence="2" id="KW-1185">Reference proteome</keyword>
<reference evidence="1" key="1">
    <citation type="journal article" date="2014" name="Int. J. Syst. Evol. Microbiol.">
        <title>Complete genome sequence of Corynebacterium casei LMG S-19264T (=DSM 44701T), isolated from a smear-ripened cheese.</title>
        <authorList>
            <consortium name="US DOE Joint Genome Institute (JGI-PGF)"/>
            <person name="Walter F."/>
            <person name="Albersmeier A."/>
            <person name="Kalinowski J."/>
            <person name="Ruckert C."/>
        </authorList>
    </citation>
    <scope>NUCLEOTIDE SEQUENCE</scope>
    <source>
        <strain evidence="1">JCM 4654</strain>
    </source>
</reference>
<dbReference type="Proteomes" id="UP000608955">
    <property type="component" value="Unassembled WGS sequence"/>
</dbReference>
<dbReference type="AlphaFoldDB" id="A0A918Y2Y8"/>
<dbReference type="EMBL" id="BMVF01000006">
    <property type="protein sequence ID" value="GHD88808.1"/>
    <property type="molecule type" value="Genomic_DNA"/>
</dbReference>
<proteinExistence type="predicted"/>
<name>A0A918Y2Y8_9ACTN</name>
<accession>A0A918Y2Y8</accession>
<evidence type="ECO:0000313" key="1">
    <source>
        <dbReference type="EMBL" id="GHD88808.1"/>
    </source>
</evidence>
<organism evidence="1 2">
    <name type="scientific">Streptomyces naganishii JCM 4654</name>
    <dbReference type="NCBI Taxonomy" id="1306179"/>
    <lineage>
        <taxon>Bacteria</taxon>
        <taxon>Bacillati</taxon>
        <taxon>Actinomycetota</taxon>
        <taxon>Actinomycetes</taxon>
        <taxon>Kitasatosporales</taxon>
        <taxon>Streptomycetaceae</taxon>
        <taxon>Streptomyces</taxon>
    </lineage>
</organism>
<reference evidence="1" key="2">
    <citation type="submission" date="2020-09" db="EMBL/GenBank/DDBJ databases">
        <authorList>
            <person name="Sun Q."/>
            <person name="Ohkuma M."/>
        </authorList>
    </citation>
    <scope>NUCLEOTIDE SEQUENCE</scope>
    <source>
        <strain evidence="1">JCM 4654</strain>
    </source>
</reference>
<evidence type="ECO:0000313" key="2">
    <source>
        <dbReference type="Proteomes" id="UP000608955"/>
    </source>
</evidence>
<gene>
    <name evidence="1" type="ORF">GCM10010508_26290</name>
</gene>